<gene>
    <name evidence="4" type="ORF">DGYR_LOCUS5379</name>
</gene>
<evidence type="ECO:0000256" key="2">
    <source>
        <dbReference type="SAM" id="MobiDB-lite"/>
    </source>
</evidence>
<dbReference type="Pfam" id="PF15248">
    <property type="entry name" value="DUF4587"/>
    <property type="match status" value="1"/>
</dbReference>
<dbReference type="AlphaFoldDB" id="A0A7I8VMT0"/>
<dbReference type="InterPro" id="IPR038915">
    <property type="entry name" value="PRR29-like"/>
</dbReference>
<evidence type="ECO:0000313" key="4">
    <source>
        <dbReference type="EMBL" id="CAD5116785.1"/>
    </source>
</evidence>
<dbReference type="PANTHER" id="PTHR28604:SF3">
    <property type="match status" value="1"/>
</dbReference>
<dbReference type="PANTHER" id="PTHR28604">
    <property type="match status" value="1"/>
</dbReference>
<accession>A0A7I8VMT0</accession>
<evidence type="ECO:0000259" key="3">
    <source>
        <dbReference type="Pfam" id="PF15248"/>
    </source>
</evidence>
<organism evidence="4 5">
    <name type="scientific">Dimorphilus gyrociliatus</name>
    <dbReference type="NCBI Taxonomy" id="2664684"/>
    <lineage>
        <taxon>Eukaryota</taxon>
        <taxon>Metazoa</taxon>
        <taxon>Spiralia</taxon>
        <taxon>Lophotrochozoa</taxon>
        <taxon>Annelida</taxon>
        <taxon>Polychaeta</taxon>
        <taxon>Polychaeta incertae sedis</taxon>
        <taxon>Dinophilidae</taxon>
        <taxon>Dimorphilus</taxon>
    </lineage>
</organism>
<name>A0A7I8VMT0_9ANNE</name>
<sequence>MEISEDNVKLHQAMLRRQELLDRIRHERQVNDELRRPRSYTGKRYRSPSPIAPSRHSLPERGNRHVIEHQFRHVQQSPVHLPPIQQHPPSQPIYYPPPVVEQKNSKAELMELMLMQNAQIHQMVMQQMMLSAIPPKPYQNYPSEQQKPTINHFHQYPNQYTQLPPIRTQGLLPTRHEHRPLPIESLRKFRRAAYAAYFIKLLANKRFRLRTSDKNTSFMFGINLKEIVAALHRIYLEPTGKIYSALRDAISEKSSPYAIIFDSNAKKEELKKTYTEMEYVVENVVYGITAIMISTSDKTYHSETGFDAYSIDKIDENLNERIETMERDTKEQVASDTKAGDKDNIPMEENLNEEISYTAINYNERGISHDKEIRQMIELNKSEEIGELLLSNIELNKNLDLTDDDLDSMLENTNVEEIKSKGNNVRFKIEDAEEAKIDLEKELINNEAELSPDVENDLEHLKSQSNETNALKIEEVQAEKEIVSEIGGKDERSVELPTEPDVERTEPTFDNQLDNKEVMEEAEREILVEFAENENVKGSKSLEIKEINIEAKETNNEGKLREKENEKLDKSGIVANVLNLEEEQKEQISRKHDVDGNLNLDFILKTNQDKVNPQTTSIKDEYDYYKDLEETSVTIDELVKINMKYLI</sequence>
<feature type="compositionally biased region" description="Basic residues" evidence="2">
    <location>
        <begin position="37"/>
        <end position="46"/>
    </location>
</feature>
<dbReference type="Proteomes" id="UP000549394">
    <property type="component" value="Unassembled WGS sequence"/>
</dbReference>
<protein>
    <submittedName>
        <fullName evidence="4">DgyrCDS5635</fullName>
    </submittedName>
</protein>
<feature type="region of interest" description="Disordered" evidence="2">
    <location>
        <begin position="326"/>
        <end position="345"/>
    </location>
</feature>
<proteinExistence type="predicted"/>
<feature type="domain" description="DUF4587" evidence="3">
    <location>
        <begin position="106"/>
        <end position="148"/>
    </location>
</feature>
<keyword evidence="5" id="KW-1185">Reference proteome</keyword>
<comment type="caution">
    <text evidence="4">The sequence shown here is derived from an EMBL/GenBank/DDBJ whole genome shotgun (WGS) entry which is preliminary data.</text>
</comment>
<dbReference type="OrthoDB" id="5969023at2759"/>
<keyword evidence="1" id="KW-0175">Coiled coil</keyword>
<dbReference type="InterPro" id="IPR027904">
    <property type="entry name" value="DUF4587"/>
</dbReference>
<feature type="coiled-coil region" evidence="1">
    <location>
        <begin position="429"/>
        <end position="481"/>
    </location>
</feature>
<feature type="region of interest" description="Disordered" evidence="2">
    <location>
        <begin position="32"/>
        <end position="60"/>
    </location>
</feature>
<evidence type="ECO:0000313" key="5">
    <source>
        <dbReference type="Proteomes" id="UP000549394"/>
    </source>
</evidence>
<reference evidence="4 5" key="1">
    <citation type="submission" date="2020-08" db="EMBL/GenBank/DDBJ databases">
        <authorList>
            <person name="Hejnol A."/>
        </authorList>
    </citation>
    <scope>NUCLEOTIDE SEQUENCE [LARGE SCALE GENOMIC DNA]</scope>
</reference>
<evidence type="ECO:0000256" key="1">
    <source>
        <dbReference type="SAM" id="Coils"/>
    </source>
</evidence>
<dbReference type="EMBL" id="CAJFCJ010000007">
    <property type="protein sequence ID" value="CAD5116785.1"/>
    <property type="molecule type" value="Genomic_DNA"/>
</dbReference>